<keyword evidence="1" id="KW-0472">Membrane</keyword>
<dbReference type="Pfam" id="PF02517">
    <property type="entry name" value="Rce1-like"/>
    <property type="match status" value="1"/>
</dbReference>
<protein>
    <recommendedName>
        <fullName evidence="2">CAAX prenyl protease 2/Lysostaphin resistance protein A-like domain-containing protein</fullName>
    </recommendedName>
</protein>
<dbReference type="Proteomes" id="UP000033980">
    <property type="component" value="Unassembled WGS sequence"/>
</dbReference>
<dbReference type="GO" id="GO:0004175">
    <property type="term" value="F:endopeptidase activity"/>
    <property type="evidence" value="ECO:0007669"/>
    <property type="project" value="UniProtKB-ARBA"/>
</dbReference>
<feature type="transmembrane region" description="Helical" evidence="1">
    <location>
        <begin position="31"/>
        <end position="54"/>
    </location>
</feature>
<gene>
    <name evidence="3" type="ORF">UV68_C0009G0006</name>
</gene>
<comment type="caution">
    <text evidence="3">The sequence shown here is derived from an EMBL/GenBank/DDBJ whole genome shotgun (WGS) entry which is preliminary data.</text>
</comment>
<evidence type="ECO:0000256" key="1">
    <source>
        <dbReference type="SAM" id="Phobius"/>
    </source>
</evidence>
<feature type="transmembrane region" description="Helical" evidence="1">
    <location>
        <begin position="7"/>
        <end position="25"/>
    </location>
</feature>
<feature type="domain" description="CAAX prenyl protease 2/Lysostaphin resistance protein A-like" evidence="2">
    <location>
        <begin position="28"/>
        <end position="128"/>
    </location>
</feature>
<evidence type="ECO:0000259" key="2">
    <source>
        <dbReference type="Pfam" id="PF02517"/>
    </source>
</evidence>
<keyword evidence="1" id="KW-0812">Transmembrane</keyword>
<name>A0A0G1D9Y9_9BACT</name>
<feature type="transmembrane region" description="Helical" evidence="1">
    <location>
        <begin position="66"/>
        <end position="85"/>
    </location>
</feature>
<feature type="transmembrane region" description="Helical" evidence="1">
    <location>
        <begin position="91"/>
        <end position="109"/>
    </location>
</feature>
<keyword evidence="1" id="KW-1133">Transmembrane helix</keyword>
<reference evidence="3 4" key="1">
    <citation type="journal article" date="2015" name="Nature">
        <title>rRNA introns, odd ribosomes, and small enigmatic genomes across a large radiation of phyla.</title>
        <authorList>
            <person name="Brown C.T."/>
            <person name="Hug L.A."/>
            <person name="Thomas B.C."/>
            <person name="Sharon I."/>
            <person name="Castelle C.J."/>
            <person name="Singh A."/>
            <person name="Wilkins M.J."/>
            <person name="Williams K.H."/>
            <person name="Banfield J.F."/>
        </authorList>
    </citation>
    <scope>NUCLEOTIDE SEQUENCE [LARGE SCALE GENOMIC DNA]</scope>
</reference>
<proteinExistence type="predicted"/>
<dbReference type="InterPro" id="IPR003675">
    <property type="entry name" value="Rce1/LyrA-like_dom"/>
</dbReference>
<evidence type="ECO:0000313" key="4">
    <source>
        <dbReference type="Proteomes" id="UP000033980"/>
    </source>
</evidence>
<organism evidence="3 4">
    <name type="scientific">Candidatus Collierbacteria bacterium GW2011_GWC2_43_12</name>
    <dbReference type="NCBI Taxonomy" id="1618390"/>
    <lineage>
        <taxon>Bacteria</taxon>
        <taxon>Candidatus Collieribacteriota</taxon>
    </lineage>
</organism>
<accession>A0A0G1D9Y9</accession>
<dbReference type="GO" id="GO:0080120">
    <property type="term" value="P:CAAX-box protein maturation"/>
    <property type="evidence" value="ECO:0007669"/>
    <property type="project" value="UniProtKB-ARBA"/>
</dbReference>
<dbReference type="AlphaFoldDB" id="A0A0G1D9Y9"/>
<dbReference type="EMBL" id="LCFK01000009">
    <property type="protein sequence ID" value="KKS94522.1"/>
    <property type="molecule type" value="Genomic_DNA"/>
</dbReference>
<sequence length="132" mass="14117">MMSIGYGIVLGLVYVVLITRFNLLVDWLNVNLVGVAVATAITEELAFSGFVAGYLEKIKKGNWTNLLMVGLMVAVIRLPILIFVYKLGVVNLAGVFLFAGASGVINAWIRVETGNVTGSIVARAMMNLAVLA</sequence>
<evidence type="ECO:0000313" key="3">
    <source>
        <dbReference type="EMBL" id="KKS94522.1"/>
    </source>
</evidence>